<dbReference type="Proteomes" id="UP000823674">
    <property type="component" value="Chromosome A06"/>
</dbReference>
<proteinExistence type="predicted"/>
<dbReference type="PANTHER" id="PTHR31033">
    <property type="entry name" value="PROTEIN, PUTATIVE-RELATED"/>
    <property type="match status" value="1"/>
</dbReference>
<protein>
    <submittedName>
        <fullName evidence="1">Uncharacterized protein</fullName>
    </submittedName>
</protein>
<gene>
    <name evidence="1" type="primary">A06p034320.1_BraROA</name>
    <name evidence="1" type="ORF">IGI04_023684</name>
</gene>
<sequence>MIESFDHKPRRDLDGREIELNGRGYARRCSKEAALRWKFMGPLLPTETMLTHDDGVADAGGSNSGKILTVKRRLKVHRGYIFFMTIRIVGGDRSLKELQMLLQLHKRDEILVILPSLLGDENFVMLCLASLRLQPLPPKIFLIALMWMASDVPPGVCREHTVNFSSSWFVAVHAVVPFIPMLGNSVLMPKAAMAKTIGASILGQLISQELNITVSEQQLRIKFLKVNKIYDGSDVAKGNCADGEGVTDGY</sequence>
<comment type="caution">
    <text evidence="1">The sequence shown here is derived from an EMBL/GenBank/DDBJ whole genome shotgun (WGS) entry which is preliminary data.</text>
</comment>
<name>A0ABQ7M4K9_BRACM</name>
<keyword evidence="2" id="KW-1185">Reference proteome</keyword>
<evidence type="ECO:0000313" key="1">
    <source>
        <dbReference type="EMBL" id="KAG5393721.1"/>
    </source>
</evidence>
<dbReference type="EMBL" id="JADBGQ010000006">
    <property type="protein sequence ID" value="KAG5393721.1"/>
    <property type="molecule type" value="Genomic_DNA"/>
</dbReference>
<dbReference type="PANTHER" id="PTHR31033:SF18">
    <property type="entry name" value="OS06G0115800 PROTEIN"/>
    <property type="match status" value="1"/>
</dbReference>
<reference evidence="1 2" key="1">
    <citation type="submission" date="2021-03" db="EMBL/GenBank/DDBJ databases">
        <authorList>
            <person name="King G.J."/>
            <person name="Bancroft I."/>
            <person name="Baten A."/>
            <person name="Bloomfield J."/>
            <person name="Borpatragohain P."/>
            <person name="He Z."/>
            <person name="Irish N."/>
            <person name="Irwin J."/>
            <person name="Liu K."/>
            <person name="Mauleon R.P."/>
            <person name="Moore J."/>
            <person name="Morris R."/>
            <person name="Ostergaard L."/>
            <person name="Wang B."/>
            <person name="Wells R."/>
        </authorList>
    </citation>
    <scope>NUCLEOTIDE SEQUENCE [LARGE SCALE GENOMIC DNA]</scope>
    <source>
        <strain evidence="1">R-o-18</strain>
        <tissue evidence="1">Leaf</tissue>
    </source>
</reference>
<organism evidence="1 2">
    <name type="scientific">Brassica rapa subsp. trilocularis</name>
    <dbReference type="NCBI Taxonomy" id="1813537"/>
    <lineage>
        <taxon>Eukaryota</taxon>
        <taxon>Viridiplantae</taxon>
        <taxon>Streptophyta</taxon>
        <taxon>Embryophyta</taxon>
        <taxon>Tracheophyta</taxon>
        <taxon>Spermatophyta</taxon>
        <taxon>Magnoliopsida</taxon>
        <taxon>eudicotyledons</taxon>
        <taxon>Gunneridae</taxon>
        <taxon>Pentapetalae</taxon>
        <taxon>rosids</taxon>
        <taxon>malvids</taxon>
        <taxon>Brassicales</taxon>
        <taxon>Brassicaceae</taxon>
        <taxon>Brassiceae</taxon>
        <taxon>Brassica</taxon>
    </lineage>
</organism>
<accession>A0ABQ7M4K9</accession>
<evidence type="ECO:0000313" key="2">
    <source>
        <dbReference type="Proteomes" id="UP000823674"/>
    </source>
</evidence>